<sequence>MQKSLLKSYEEREPAKSQACGSSQVNVHQPGLLFSDIVKQKNRDNSSVLSVQSVDSNTSDTSKVLDDIKSSFNLASMNICHRPNGSSELHAQVRGQRKQVDNDGGRPKLRRNLTPWLSMQVRKFNTIELTVYLDANAAGLDKHLLVVGSYRMDGMR</sequence>
<dbReference type="EMBL" id="CAKOFQ010007009">
    <property type="protein sequence ID" value="CAH1987027.1"/>
    <property type="molecule type" value="Genomic_DNA"/>
</dbReference>
<accession>A0A9P0L3B2</accession>
<gene>
    <name evidence="2" type="ORF">ACAOBT_LOCUS17626</name>
</gene>
<reference evidence="2" key="1">
    <citation type="submission" date="2022-03" db="EMBL/GenBank/DDBJ databases">
        <authorList>
            <person name="Sayadi A."/>
        </authorList>
    </citation>
    <scope>NUCLEOTIDE SEQUENCE</scope>
</reference>
<organism evidence="2 3">
    <name type="scientific">Acanthoscelides obtectus</name>
    <name type="common">Bean weevil</name>
    <name type="synonym">Bruchus obtectus</name>
    <dbReference type="NCBI Taxonomy" id="200917"/>
    <lineage>
        <taxon>Eukaryota</taxon>
        <taxon>Metazoa</taxon>
        <taxon>Ecdysozoa</taxon>
        <taxon>Arthropoda</taxon>
        <taxon>Hexapoda</taxon>
        <taxon>Insecta</taxon>
        <taxon>Pterygota</taxon>
        <taxon>Neoptera</taxon>
        <taxon>Endopterygota</taxon>
        <taxon>Coleoptera</taxon>
        <taxon>Polyphaga</taxon>
        <taxon>Cucujiformia</taxon>
        <taxon>Chrysomeloidea</taxon>
        <taxon>Chrysomelidae</taxon>
        <taxon>Bruchinae</taxon>
        <taxon>Bruchini</taxon>
        <taxon>Acanthoscelides</taxon>
    </lineage>
</organism>
<evidence type="ECO:0000256" key="1">
    <source>
        <dbReference type="SAM" id="MobiDB-lite"/>
    </source>
</evidence>
<evidence type="ECO:0000313" key="2">
    <source>
        <dbReference type="EMBL" id="CAH1987027.1"/>
    </source>
</evidence>
<name>A0A9P0L3B2_ACAOB</name>
<feature type="region of interest" description="Disordered" evidence="1">
    <location>
        <begin position="1"/>
        <end position="23"/>
    </location>
</feature>
<evidence type="ECO:0000313" key="3">
    <source>
        <dbReference type="Proteomes" id="UP001152888"/>
    </source>
</evidence>
<keyword evidence="3" id="KW-1185">Reference proteome</keyword>
<comment type="caution">
    <text evidence="2">The sequence shown here is derived from an EMBL/GenBank/DDBJ whole genome shotgun (WGS) entry which is preliminary data.</text>
</comment>
<dbReference type="AlphaFoldDB" id="A0A9P0L3B2"/>
<protein>
    <submittedName>
        <fullName evidence="2">Uncharacterized protein</fullName>
    </submittedName>
</protein>
<proteinExistence type="predicted"/>
<dbReference type="Proteomes" id="UP001152888">
    <property type="component" value="Unassembled WGS sequence"/>
</dbReference>